<reference evidence="4" key="3">
    <citation type="journal article" date="2002" name="Nature">
        <title>Complete genome sequence of the model actinomycete Streptomyces coelicolor A3(2).</title>
        <authorList>
            <person name="Bentley S.D."/>
            <person name="Chater K.F."/>
            <person name="Cerdeno-Tarraga A.M."/>
            <person name="Challis G.L."/>
            <person name="Thomson N.R."/>
            <person name="James K.D."/>
            <person name="Harris D.E."/>
            <person name="Quail M.A."/>
            <person name="Kieser H."/>
            <person name="Harper D."/>
            <person name="Bateman A."/>
            <person name="Brown S."/>
            <person name="Chandra G."/>
            <person name="Chen C.W."/>
            <person name="Collins M."/>
            <person name="Cronin A."/>
            <person name="Fraser A."/>
            <person name="Goble A."/>
            <person name="Hidalgo J."/>
            <person name="Hornsby T."/>
            <person name="Howarth S."/>
            <person name="Huang C.H."/>
            <person name="Kieser T."/>
            <person name="Larke L."/>
            <person name="Murphy L."/>
            <person name="Oliver K."/>
            <person name="O'Neil S."/>
            <person name="Rabbinowitsch E."/>
            <person name="Rajandream M.A."/>
            <person name="Rutherford K."/>
            <person name="Rutter S."/>
            <person name="Seeger K."/>
            <person name="Saunders D."/>
            <person name="Sharp S."/>
            <person name="Squares R."/>
            <person name="Squares S."/>
            <person name="Taylor K."/>
            <person name="Warren T."/>
            <person name="Wietzorrek A."/>
            <person name="Woodward J."/>
            <person name="Barrell B.G."/>
            <person name="Parkhill J."/>
            <person name="Hopwood D.A."/>
        </authorList>
    </citation>
    <scope>NUCLEOTIDE SEQUENCE [LARGE SCALE GENOMIC DNA]</scope>
    <source>
        <strain evidence="4">ATCC BAA-471 / A3(2) / M145</strain>
        <plasmid evidence="4">SCP1</plasmid>
    </source>
</reference>
<dbReference type="EMBL" id="AL589148">
    <property type="protein sequence ID" value="CAC36808.1"/>
    <property type="molecule type" value="Genomic_DNA"/>
</dbReference>
<evidence type="ECO:0000313" key="2">
    <source>
        <dbReference type="EMBL" id="CAC36593.1"/>
    </source>
</evidence>
<reference evidence="3" key="5">
    <citation type="journal article" date="2009" name="Mol. Microbiol.">
        <title>Extracellular signalling, translational control, two repressors and an activator all contribute to the regulation of methylenomycin production in Streptomyces coelicolor.</title>
        <authorList>
            <person name="O'Rourke S."/>
            <person name="Wietzorrek A."/>
            <person name="Fowler K."/>
            <person name="Corre C."/>
            <person name="Challis G.L."/>
            <person name="Chater K.F."/>
        </authorList>
    </citation>
    <scope>NUCLEOTIDE SEQUENCE</scope>
    <source>
        <strain evidence="3">A3</strain>
        <plasmid evidence="4">SCP1</plasmid>
    </source>
</reference>
<dbReference type="Proteomes" id="UP000001973">
    <property type="component" value="Plasmid SCP1"/>
</dbReference>
<accession>Q99QD6</accession>
<protein>
    <submittedName>
        <fullName evidence="3">Uncharacterized protein</fullName>
    </submittedName>
</protein>
<evidence type="ECO:0000313" key="3">
    <source>
        <dbReference type="EMBL" id="CAC36808.1"/>
    </source>
</evidence>
<dbReference type="InParanoid" id="Q99QD6"/>
<evidence type="ECO:0000256" key="1">
    <source>
        <dbReference type="SAM" id="MobiDB-lite"/>
    </source>
</evidence>
<dbReference type="RefSeq" id="WP_011039372.1">
    <property type="nucleotide sequence ID" value="NC_003903.1"/>
</dbReference>
<geneLocation type="plasmid" evidence="4">
    <name>SCP1</name>
</geneLocation>
<reference evidence="3" key="2">
    <citation type="submission" date="2001-02" db="EMBL/GenBank/DDBJ databases">
        <authorList>
            <person name="Bentley S.D."/>
            <person name="Parkhill J."/>
            <person name="Barrell B.G."/>
            <person name="Rajandream M.A."/>
        </authorList>
    </citation>
    <scope>NUCLEOTIDE SEQUENCE</scope>
    <source>
        <strain evidence="3">A3</strain>
        <plasmid evidence="4">SCP1</plasmid>
    </source>
</reference>
<feature type="region of interest" description="Disordered" evidence="1">
    <location>
        <begin position="1"/>
        <end position="27"/>
    </location>
</feature>
<evidence type="ECO:0000313" key="4">
    <source>
        <dbReference type="Proteomes" id="UP000001973"/>
    </source>
</evidence>
<sequence length="83" mass="9522">MAYEDCTYHGIQDGPASDSSDTEESQPARILVEKPEFGAPSRQAVTVLRELTEPETSGFHWSYPSDLGRWHKERRFLRQQVGR</sequence>
<dbReference type="AlphaFoldDB" id="Q99QD6"/>
<keyword evidence="4" id="KW-1185">Reference proteome</keyword>
<reference evidence="3" key="1">
    <citation type="journal article" date="1998" name="J. Bacteriol.">
        <title>Cloning and physical mapping of the EcoRI fragments of the giant linear plasmid SCP1.</title>
        <authorList>
            <person name="Redenbach M."/>
            <person name="Ikeda K."/>
            <person name="Yamasaki M."/>
            <person name="Kinashi H."/>
        </authorList>
    </citation>
    <scope>NUCLEOTIDE SEQUENCE</scope>
    <source>
        <strain evidence="3">A3</strain>
        <plasmid evidence="4">SCP1</plasmid>
    </source>
</reference>
<organism evidence="3 4">
    <name type="scientific">Streptomyces coelicolor (strain ATCC BAA-471 / A3(2) / M145)</name>
    <dbReference type="NCBI Taxonomy" id="100226"/>
    <lineage>
        <taxon>Bacteria</taxon>
        <taxon>Bacillati</taxon>
        <taxon>Actinomycetota</taxon>
        <taxon>Actinomycetes</taxon>
        <taxon>Kitasatosporales</taxon>
        <taxon>Streptomycetaceae</taxon>
        <taxon>Streptomyces</taxon>
        <taxon>Streptomyces albidoflavus group</taxon>
    </lineage>
</organism>
<name>Q99QD6_STRCO</name>
<dbReference type="HOGENOM" id="CLU_2541015_0_0_11"/>
<dbReference type="OrthoDB" id="4204212at2"/>
<reference evidence="3" key="4">
    <citation type="journal article" date="2008" name="Proc. Natl. Acad. Sci. U.S.A.">
        <title>2-Alkyl-4-hydroxymethylfuran-3-carboxylic acids, antibiotic production inducers discovered by Streptomyces coelicolor genome mining.</title>
        <authorList>
            <person name="Corre C."/>
            <person name="Song L."/>
            <person name="O'Rourke S."/>
            <person name="Chater K.F."/>
            <person name="Challis G.L."/>
        </authorList>
    </citation>
    <scope>NUCLEOTIDE SEQUENCE</scope>
    <source>
        <strain evidence="3">A3</strain>
        <plasmid evidence="4">SCP1</plasmid>
    </source>
</reference>
<dbReference type="PATRIC" id="fig|100226.15.peg.8020"/>
<reference evidence="3" key="6">
    <citation type="submission" date="2015-02" db="EMBL/GenBank/DDBJ databases">
        <title>.</title>
        <authorList>
            <person name="Brown S.P."/>
            <person name="Murphy L.D."/>
            <person name="Harris D."/>
        </authorList>
    </citation>
    <scope>NUCLEOTIDE SEQUENCE</scope>
    <source>
        <strain evidence="3">A3</strain>
        <plasmid evidence="4">SCP1</plasmid>
    </source>
</reference>
<proteinExistence type="predicted"/>
<dbReference type="KEGG" id="sco:SCP1.282"/>
<dbReference type="EMBL" id="AL589148">
    <property type="protein sequence ID" value="CAC36593.1"/>
    <property type="molecule type" value="Genomic_DNA"/>
</dbReference>
<dbReference type="STRING" id="100226.gene:17765577"/>
<dbReference type="KEGG" id="sco:SCP1.71c"/>
<gene>
    <name evidence="3" type="ordered locus">SCP1.282</name>
    <name evidence="2" type="ordered locus">SCP1.71c</name>
</gene>